<keyword evidence="2" id="KW-1185">Reference proteome</keyword>
<dbReference type="AlphaFoldDB" id="A0A1J4KBP5"/>
<gene>
    <name evidence="1" type="ORF">TRFO_04952</name>
</gene>
<accession>A0A1J4KBP5</accession>
<dbReference type="SUPFAM" id="SSF48371">
    <property type="entry name" value="ARM repeat"/>
    <property type="match status" value="1"/>
</dbReference>
<dbReference type="EMBL" id="MLAK01000671">
    <property type="protein sequence ID" value="OHT08328.1"/>
    <property type="molecule type" value="Genomic_DNA"/>
</dbReference>
<dbReference type="InterPro" id="IPR016024">
    <property type="entry name" value="ARM-type_fold"/>
</dbReference>
<name>A0A1J4KBP5_9EUKA</name>
<evidence type="ECO:0000313" key="2">
    <source>
        <dbReference type="Proteomes" id="UP000179807"/>
    </source>
</evidence>
<reference evidence="1" key="1">
    <citation type="submission" date="2016-10" db="EMBL/GenBank/DDBJ databases">
        <authorList>
            <person name="Benchimol M."/>
            <person name="Almeida L.G."/>
            <person name="Vasconcelos A.T."/>
            <person name="Perreira-Neves A."/>
            <person name="Rosa I.A."/>
            <person name="Tasca T."/>
            <person name="Bogo M.R."/>
            <person name="de Souza W."/>
        </authorList>
    </citation>
    <scope>NUCLEOTIDE SEQUENCE [LARGE SCALE GENOMIC DNA]</scope>
    <source>
        <strain evidence="1">K</strain>
    </source>
</reference>
<proteinExistence type="predicted"/>
<evidence type="ECO:0000313" key="1">
    <source>
        <dbReference type="EMBL" id="OHT08328.1"/>
    </source>
</evidence>
<dbReference type="Proteomes" id="UP000179807">
    <property type="component" value="Unassembled WGS sequence"/>
</dbReference>
<dbReference type="GeneID" id="94826905"/>
<dbReference type="VEuPathDB" id="TrichDB:TRFO_04952"/>
<comment type="caution">
    <text evidence="1">The sequence shown here is derived from an EMBL/GenBank/DDBJ whole genome shotgun (WGS) entry which is preliminary data.</text>
</comment>
<organism evidence="1 2">
    <name type="scientific">Tritrichomonas foetus</name>
    <dbReference type="NCBI Taxonomy" id="1144522"/>
    <lineage>
        <taxon>Eukaryota</taxon>
        <taxon>Metamonada</taxon>
        <taxon>Parabasalia</taxon>
        <taxon>Tritrichomonadida</taxon>
        <taxon>Tritrichomonadidae</taxon>
        <taxon>Tritrichomonas</taxon>
    </lineage>
</organism>
<sequence>MNYKKIGNSSDTSIINKYQRLIFSKLDINLSSDEEFLKEENSNSHIEIDQIQESLIRSLEESAQIGNELDLEESISAINSYLNKIHDDTLFPLLESSNALSILITQLNRNDYLDNIKMISCQCLHKILLKFSSTSKIMLELNIINSIFIILRCPITPTTLHALLILINIFTDFPSFIPELIKFFTPAMILNLFKETRYEKGFARLVAASLREKIIISVTRLFLIYSTIQLELENCKLILMFFDSILVNNNQQTNNTIDHERKTEINHIINHEINTELSFLGIQGIVILFANNGIDSDYLNHAKYLSQIFPSLIEISDFSHKIEIIDSYVHLVNYGLNLDISQINLLFRFLLVQSEEKGITQIRINIIKFLLALMKRNGIHFIFDSIQFNLIELLCNFIENASFNIVSVSIDLFIYILSQLDNKTVHLIFNEQVTQAIAKIMMLDNCEIKLSLYNSISMLFQKCQVNENTKNEFLSQMEFDQLENETWILLTEYHEKES</sequence>
<protein>
    <submittedName>
        <fullName evidence="1">Uncharacterized protein</fullName>
    </submittedName>
</protein>
<dbReference type="RefSeq" id="XP_068361464.1">
    <property type="nucleotide sequence ID" value="XM_068492201.1"/>
</dbReference>